<name>A0A6J5NN09_9CAUD</name>
<evidence type="ECO:0000313" key="1">
    <source>
        <dbReference type="EMBL" id="CAB4159106.1"/>
    </source>
</evidence>
<protein>
    <submittedName>
        <fullName evidence="1">Uncharacterized protein</fullName>
    </submittedName>
</protein>
<sequence length="151" mass="15857">MPTDNVPLPASTGKAATREIVYSGELAQAQAVGLVTFEGPDDAKTATDVTYSYPLPTQEVSSPISLLNRILQVLMSPLGFDRSISRQRSTAVIESGTVTTVTTVTTVATVTTCATVSSLANIAAIGGYSAQMQIMDTNRAAWADCVRARIT</sequence>
<dbReference type="EMBL" id="LR796673">
    <property type="protein sequence ID" value="CAB4159106.1"/>
    <property type="molecule type" value="Genomic_DNA"/>
</dbReference>
<reference evidence="1" key="1">
    <citation type="submission" date="2020-04" db="EMBL/GenBank/DDBJ databases">
        <authorList>
            <person name="Chiriac C."/>
            <person name="Salcher M."/>
            <person name="Ghai R."/>
            <person name="Kavagutti S V."/>
        </authorList>
    </citation>
    <scope>NUCLEOTIDE SEQUENCE</scope>
</reference>
<gene>
    <name evidence="1" type="ORF">UFOVP703_60</name>
</gene>
<proteinExistence type="predicted"/>
<organism evidence="1">
    <name type="scientific">uncultured Caudovirales phage</name>
    <dbReference type="NCBI Taxonomy" id="2100421"/>
    <lineage>
        <taxon>Viruses</taxon>
        <taxon>Duplodnaviria</taxon>
        <taxon>Heunggongvirae</taxon>
        <taxon>Uroviricota</taxon>
        <taxon>Caudoviricetes</taxon>
        <taxon>Peduoviridae</taxon>
        <taxon>Maltschvirus</taxon>
        <taxon>Maltschvirus maltsch</taxon>
    </lineage>
</organism>
<accession>A0A6J5NN09</accession>